<dbReference type="EMBL" id="NEDP02004827">
    <property type="protein sequence ID" value="OWF44279.1"/>
    <property type="molecule type" value="Genomic_DNA"/>
</dbReference>
<name>A0A210Q6F8_MIZYE</name>
<feature type="compositionally biased region" description="Polar residues" evidence="2">
    <location>
        <begin position="17"/>
        <end position="26"/>
    </location>
</feature>
<evidence type="ECO:0000256" key="2">
    <source>
        <dbReference type="SAM" id="MobiDB-lite"/>
    </source>
</evidence>
<evidence type="ECO:0000313" key="3">
    <source>
        <dbReference type="EMBL" id="OWF44279.1"/>
    </source>
</evidence>
<accession>A0A210Q6F8</accession>
<feature type="region of interest" description="Disordered" evidence="2">
    <location>
        <begin position="173"/>
        <end position="195"/>
    </location>
</feature>
<organism evidence="3 4">
    <name type="scientific">Mizuhopecten yessoensis</name>
    <name type="common">Japanese scallop</name>
    <name type="synonym">Patinopecten yessoensis</name>
    <dbReference type="NCBI Taxonomy" id="6573"/>
    <lineage>
        <taxon>Eukaryota</taxon>
        <taxon>Metazoa</taxon>
        <taxon>Spiralia</taxon>
        <taxon>Lophotrochozoa</taxon>
        <taxon>Mollusca</taxon>
        <taxon>Bivalvia</taxon>
        <taxon>Autobranchia</taxon>
        <taxon>Pteriomorphia</taxon>
        <taxon>Pectinida</taxon>
        <taxon>Pectinoidea</taxon>
        <taxon>Pectinidae</taxon>
        <taxon>Mizuhopecten</taxon>
    </lineage>
</organism>
<dbReference type="OrthoDB" id="10343243at2759"/>
<sequence>MFNKKAATDSHRLTPNYMPSRSITPNKNDEKWNQAQHDLMVKVGQMEKEVKARKEAEERYKDTLVKMERLQMALQEKSNIMDAETREREAAEERCETLHKTIDKLEEYLRKKSSQEYTRVGKSETDSVTKSLADVIGLENELKSKTKHLEKADLARRRYKERCTQLQKKLSDNGLVTDDGWKSDEEDGIAEELDF</sequence>
<comment type="caution">
    <text evidence="3">The sequence shown here is derived from an EMBL/GenBank/DDBJ whole genome shotgun (WGS) entry which is preliminary data.</text>
</comment>
<feature type="compositionally biased region" description="Acidic residues" evidence="2">
    <location>
        <begin position="184"/>
        <end position="195"/>
    </location>
</feature>
<dbReference type="AlphaFoldDB" id="A0A210Q6F8"/>
<feature type="compositionally biased region" description="Basic and acidic residues" evidence="2">
    <location>
        <begin position="1"/>
        <end position="12"/>
    </location>
</feature>
<evidence type="ECO:0000313" key="4">
    <source>
        <dbReference type="Proteomes" id="UP000242188"/>
    </source>
</evidence>
<proteinExistence type="predicted"/>
<gene>
    <name evidence="3" type="ORF">KP79_PYT15813</name>
</gene>
<dbReference type="Proteomes" id="UP000242188">
    <property type="component" value="Unassembled WGS sequence"/>
</dbReference>
<feature type="region of interest" description="Disordered" evidence="2">
    <location>
        <begin position="1"/>
        <end position="29"/>
    </location>
</feature>
<protein>
    <submittedName>
        <fullName evidence="3">Uncharacterized protein</fullName>
    </submittedName>
</protein>
<keyword evidence="1" id="KW-0175">Coiled coil</keyword>
<evidence type="ECO:0000256" key="1">
    <source>
        <dbReference type="SAM" id="Coils"/>
    </source>
</evidence>
<feature type="coiled-coil region" evidence="1">
    <location>
        <begin position="53"/>
        <end position="108"/>
    </location>
</feature>
<keyword evidence="4" id="KW-1185">Reference proteome</keyword>
<reference evidence="3 4" key="1">
    <citation type="journal article" date="2017" name="Nat. Ecol. Evol.">
        <title>Scallop genome provides insights into evolution of bilaterian karyotype and development.</title>
        <authorList>
            <person name="Wang S."/>
            <person name="Zhang J."/>
            <person name="Jiao W."/>
            <person name="Li J."/>
            <person name="Xun X."/>
            <person name="Sun Y."/>
            <person name="Guo X."/>
            <person name="Huan P."/>
            <person name="Dong B."/>
            <person name="Zhang L."/>
            <person name="Hu X."/>
            <person name="Sun X."/>
            <person name="Wang J."/>
            <person name="Zhao C."/>
            <person name="Wang Y."/>
            <person name="Wang D."/>
            <person name="Huang X."/>
            <person name="Wang R."/>
            <person name="Lv J."/>
            <person name="Li Y."/>
            <person name="Zhang Z."/>
            <person name="Liu B."/>
            <person name="Lu W."/>
            <person name="Hui Y."/>
            <person name="Liang J."/>
            <person name="Zhou Z."/>
            <person name="Hou R."/>
            <person name="Li X."/>
            <person name="Liu Y."/>
            <person name="Li H."/>
            <person name="Ning X."/>
            <person name="Lin Y."/>
            <person name="Zhao L."/>
            <person name="Xing Q."/>
            <person name="Dou J."/>
            <person name="Li Y."/>
            <person name="Mao J."/>
            <person name="Guo H."/>
            <person name="Dou H."/>
            <person name="Li T."/>
            <person name="Mu C."/>
            <person name="Jiang W."/>
            <person name="Fu Q."/>
            <person name="Fu X."/>
            <person name="Miao Y."/>
            <person name="Liu J."/>
            <person name="Yu Q."/>
            <person name="Li R."/>
            <person name="Liao H."/>
            <person name="Li X."/>
            <person name="Kong Y."/>
            <person name="Jiang Z."/>
            <person name="Chourrout D."/>
            <person name="Li R."/>
            <person name="Bao Z."/>
        </authorList>
    </citation>
    <scope>NUCLEOTIDE SEQUENCE [LARGE SCALE GENOMIC DNA]</scope>
    <source>
        <strain evidence="3 4">PY_sf001</strain>
    </source>
</reference>